<reference evidence="2" key="1">
    <citation type="journal article" date="2020" name="Stud. Mycol.">
        <title>101 Dothideomycetes genomes: a test case for predicting lifestyles and emergence of pathogens.</title>
        <authorList>
            <person name="Haridas S."/>
            <person name="Albert R."/>
            <person name="Binder M."/>
            <person name="Bloem J."/>
            <person name="Labutti K."/>
            <person name="Salamov A."/>
            <person name="Andreopoulos B."/>
            <person name="Baker S."/>
            <person name="Barry K."/>
            <person name="Bills G."/>
            <person name="Bluhm B."/>
            <person name="Cannon C."/>
            <person name="Castanera R."/>
            <person name="Culley D."/>
            <person name="Daum C."/>
            <person name="Ezra D."/>
            <person name="Gonzalez J."/>
            <person name="Henrissat B."/>
            <person name="Kuo A."/>
            <person name="Liang C."/>
            <person name="Lipzen A."/>
            <person name="Lutzoni F."/>
            <person name="Magnuson J."/>
            <person name="Mondo S."/>
            <person name="Nolan M."/>
            <person name="Ohm R."/>
            <person name="Pangilinan J."/>
            <person name="Park H.-J."/>
            <person name="Ramirez L."/>
            <person name="Alfaro M."/>
            <person name="Sun H."/>
            <person name="Tritt A."/>
            <person name="Yoshinaga Y."/>
            <person name="Zwiers L.-H."/>
            <person name="Turgeon B."/>
            <person name="Goodwin S."/>
            <person name="Spatafora J."/>
            <person name="Crous P."/>
            <person name="Grigoriev I."/>
        </authorList>
    </citation>
    <scope>NUCLEOTIDE SEQUENCE</scope>
    <source>
        <strain evidence="2">CBS 262.69</strain>
    </source>
</reference>
<evidence type="ECO:0000313" key="3">
    <source>
        <dbReference type="Proteomes" id="UP000799640"/>
    </source>
</evidence>
<dbReference type="EMBL" id="ML996701">
    <property type="protein sequence ID" value="KAF2398006.1"/>
    <property type="molecule type" value="Genomic_DNA"/>
</dbReference>
<evidence type="ECO:0000256" key="1">
    <source>
        <dbReference type="SAM" id="MobiDB-lite"/>
    </source>
</evidence>
<organism evidence="2 3">
    <name type="scientific">Trichodelitschia bisporula</name>
    <dbReference type="NCBI Taxonomy" id="703511"/>
    <lineage>
        <taxon>Eukaryota</taxon>
        <taxon>Fungi</taxon>
        <taxon>Dikarya</taxon>
        <taxon>Ascomycota</taxon>
        <taxon>Pezizomycotina</taxon>
        <taxon>Dothideomycetes</taxon>
        <taxon>Dothideomycetes incertae sedis</taxon>
        <taxon>Phaeotrichales</taxon>
        <taxon>Phaeotrichaceae</taxon>
        <taxon>Trichodelitschia</taxon>
    </lineage>
</organism>
<accession>A0A6G1HQ61</accession>
<evidence type="ECO:0000313" key="2">
    <source>
        <dbReference type="EMBL" id="KAF2398006.1"/>
    </source>
</evidence>
<keyword evidence="3" id="KW-1185">Reference proteome</keyword>
<proteinExistence type="predicted"/>
<gene>
    <name evidence="2" type="ORF">EJ06DRAFT_119387</name>
</gene>
<name>A0A6G1HQ61_9PEZI</name>
<feature type="region of interest" description="Disordered" evidence="1">
    <location>
        <begin position="57"/>
        <end position="116"/>
    </location>
</feature>
<dbReference type="Proteomes" id="UP000799640">
    <property type="component" value="Unassembled WGS sequence"/>
</dbReference>
<protein>
    <submittedName>
        <fullName evidence="2">Uncharacterized protein</fullName>
    </submittedName>
</protein>
<dbReference type="AlphaFoldDB" id="A0A6G1HQ61"/>
<sequence length="116" mass="12490">MAIISLGRLAVLRISSPLANCLPLPRFRPWDFSPVIPGRSSDSIHGLPLLLLAAKEGQGKSPVRRPSAGPVARKQPLQSSLPSPERKVLYGCKSRAQPSGRQLHTRHATSIAVASR</sequence>